<dbReference type="AlphaFoldDB" id="A0A8J3Y524"/>
<dbReference type="SMART" id="SM00382">
    <property type="entry name" value="AAA"/>
    <property type="match status" value="1"/>
</dbReference>
<dbReference type="InterPro" id="IPR045969">
    <property type="entry name" value="DUF5925"/>
</dbReference>
<name>A0A8J3Y524_9ACTN</name>
<evidence type="ECO:0000259" key="2">
    <source>
        <dbReference type="SMART" id="SM00382"/>
    </source>
</evidence>
<comment type="similarity">
    <text evidence="1">Belongs to the AAA ATPase family. BCS1 subfamily.</text>
</comment>
<proteinExistence type="inferred from homology"/>
<dbReference type="SUPFAM" id="SSF52540">
    <property type="entry name" value="P-loop containing nucleoside triphosphate hydrolases"/>
    <property type="match status" value="1"/>
</dbReference>
<reference evidence="3" key="1">
    <citation type="submission" date="2021-01" db="EMBL/GenBank/DDBJ databases">
        <title>Whole genome shotgun sequence of Spirilliplanes yamanashiensis NBRC 15828.</title>
        <authorList>
            <person name="Komaki H."/>
            <person name="Tamura T."/>
        </authorList>
    </citation>
    <scope>NUCLEOTIDE SEQUENCE</scope>
    <source>
        <strain evidence="3">NBRC 15828</strain>
    </source>
</reference>
<dbReference type="Pfam" id="PF19347">
    <property type="entry name" value="DUF5925"/>
    <property type="match status" value="1"/>
</dbReference>
<accession>A0A8J3Y524</accession>
<gene>
    <name evidence="3" type="ORF">Sya03_12880</name>
</gene>
<dbReference type="InterPro" id="IPR003593">
    <property type="entry name" value="AAA+_ATPase"/>
</dbReference>
<dbReference type="Proteomes" id="UP000652013">
    <property type="component" value="Unassembled WGS sequence"/>
</dbReference>
<dbReference type="GO" id="GO:0005524">
    <property type="term" value="F:ATP binding"/>
    <property type="evidence" value="ECO:0007669"/>
    <property type="project" value="InterPro"/>
</dbReference>
<evidence type="ECO:0000313" key="4">
    <source>
        <dbReference type="Proteomes" id="UP000652013"/>
    </source>
</evidence>
<evidence type="ECO:0000313" key="3">
    <source>
        <dbReference type="EMBL" id="GIJ01936.1"/>
    </source>
</evidence>
<dbReference type="InterPro" id="IPR050747">
    <property type="entry name" value="Mitochondrial_chaperone_BCS1"/>
</dbReference>
<dbReference type="EMBL" id="BOOY01000007">
    <property type="protein sequence ID" value="GIJ01936.1"/>
    <property type="molecule type" value="Genomic_DNA"/>
</dbReference>
<dbReference type="PANTHER" id="PTHR23070">
    <property type="entry name" value="BCS1 AAA-TYPE ATPASE"/>
    <property type="match status" value="1"/>
</dbReference>
<dbReference type="Gene3D" id="3.40.50.300">
    <property type="entry name" value="P-loop containing nucleotide triphosphate hydrolases"/>
    <property type="match status" value="1"/>
</dbReference>
<comment type="caution">
    <text evidence="3">The sequence shown here is derived from an EMBL/GenBank/DDBJ whole genome shotgun (WGS) entry which is preliminary data.</text>
</comment>
<keyword evidence="4" id="KW-1185">Reference proteome</keyword>
<evidence type="ECO:0000256" key="1">
    <source>
        <dbReference type="ARBA" id="ARBA00007448"/>
    </source>
</evidence>
<dbReference type="Pfam" id="PF00004">
    <property type="entry name" value="AAA"/>
    <property type="match status" value="1"/>
</dbReference>
<organism evidence="3 4">
    <name type="scientific">Spirilliplanes yamanashiensis</name>
    <dbReference type="NCBI Taxonomy" id="42233"/>
    <lineage>
        <taxon>Bacteria</taxon>
        <taxon>Bacillati</taxon>
        <taxon>Actinomycetota</taxon>
        <taxon>Actinomycetes</taxon>
        <taxon>Micromonosporales</taxon>
        <taxon>Micromonosporaceae</taxon>
        <taxon>Spirilliplanes</taxon>
    </lineage>
</organism>
<dbReference type="InterPro" id="IPR003959">
    <property type="entry name" value="ATPase_AAA_core"/>
</dbReference>
<sequence length="368" mass="39289">MTTTQHRVAGPGLPLAGGLDDADRPLDVVDLLALTQFATGREPYARTTDLDNVRPDAALRVDDAALLRDATQDNGRNRLYAGDGFTLHVTHWTDSRRAVVTVTAVEAALADDVLRRATTGAVADPPPVDKAVGIGFWHLGQHGPRRVERKITAEPWDAIRANYAAPAATALDRLMAVTPDAVNGRLLLLHGPPGTGKTTAVRALAQQWRDWCQVDYVLDPERLFNDPAYLLGVALGAAADDEDGPRWQLLVLEDCDELIRGEAKATAGQALSRLLNLTDGLLGQGRNALIAISTNERLSALHPAVVRPGRCLAGIEVGRLSPTEAATWLGRTDGIGPDGATLAELYALRAGTAPLTTPADPERFGLYI</sequence>
<dbReference type="RefSeq" id="WP_239107161.1">
    <property type="nucleotide sequence ID" value="NZ_BAAAGJ010000005.1"/>
</dbReference>
<dbReference type="GO" id="GO:0016887">
    <property type="term" value="F:ATP hydrolysis activity"/>
    <property type="evidence" value="ECO:0007669"/>
    <property type="project" value="InterPro"/>
</dbReference>
<feature type="domain" description="AAA+ ATPase" evidence="2">
    <location>
        <begin position="183"/>
        <end position="322"/>
    </location>
</feature>
<protein>
    <recommendedName>
        <fullName evidence="2">AAA+ ATPase domain-containing protein</fullName>
    </recommendedName>
</protein>
<dbReference type="InterPro" id="IPR027417">
    <property type="entry name" value="P-loop_NTPase"/>
</dbReference>